<dbReference type="EMBL" id="JWIN03000016">
    <property type="protein sequence ID" value="KAB1265923.1"/>
    <property type="molecule type" value="Genomic_DNA"/>
</dbReference>
<evidence type="ECO:0000313" key="1">
    <source>
        <dbReference type="EMBL" id="KAB1265923.1"/>
    </source>
</evidence>
<name>A0A5N4D475_CAMDR</name>
<sequence length="74" mass="8004">MGSPCQAQGIQRTVTRLQIHRASPRHPGSWKTGSCSASTVDWTGGLGLSPYTYLGLNFLHWEYHLSCLLCGGVG</sequence>
<evidence type="ECO:0000313" key="2">
    <source>
        <dbReference type="Proteomes" id="UP000299084"/>
    </source>
</evidence>
<comment type="caution">
    <text evidence="1">The sequence shown here is derived from an EMBL/GenBank/DDBJ whole genome shotgun (WGS) entry which is preliminary data.</text>
</comment>
<dbReference type="Proteomes" id="UP000299084">
    <property type="component" value="Unassembled WGS sequence"/>
</dbReference>
<accession>A0A5N4D475</accession>
<reference evidence="1 2" key="1">
    <citation type="journal article" date="2019" name="Mol. Ecol. Resour.">
        <title>Improving Illumina assemblies with Hi-C and long reads: an example with the North African dromedary.</title>
        <authorList>
            <person name="Elbers J.P."/>
            <person name="Rogers M.F."/>
            <person name="Perelman P.L."/>
            <person name="Proskuryakova A.A."/>
            <person name="Serdyukova N.A."/>
            <person name="Johnson W.E."/>
            <person name="Horin P."/>
            <person name="Corander J."/>
            <person name="Murphy D."/>
            <person name="Burger P.A."/>
        </authorList>
    </citation>
    <scope>NUCLEOTIDE SEQUENCE [LARGE SCALE GENOMIC DNA]</scope>
    <source>
        <strain evidence="1">Drom800</strain>
        <tissue evidence="1">Blood</tissue>
    </source>
</reference>
<proteinExistence type="predicted"/>
<keyword evidence="2" id="KW-1185">Reference proteome</keyword>
<organism evidence="1 2">
    <name type="scientific">Camelus dromedarius</name>
    <name type="common">Dromedary</name>
    <name type="synonym">Arabian camel</name>
    <dbReference type="NCBI Taxonomy" id="9838"/>
    <lineage>
        <taxon>Eukaryota</taxon>
        <taxon>Metazoa</taxon>
        <taxon>Chordata</taxon>
        <taxon>Craniata</taxon>
        <taxon>Vertebrata</taxon>
        <taxon>Euteleostomi</taxon>
        <taxon>Mammalia</taxon>
        <taxon>Eutheria</taxon>
        <taxon>Laurasiatheria</taxon>
        <taxon>Artiodactyla</taxon>
        <taxon>Tylopoda</taxon>
        <taxon>Camelidae</taxon>
        <taxon>Camelus</taxon>
    </lineage>
</organism>
<gene>
    <name evidence="1" type="ORF">Cadr_000019024</name>
</gene>
<dbReference type="AlphaFoldDB" id="A0A5N4D475"/>
<protein>
    <submittedName>
        <fullName evidence="1">Uncharacterized protein</fullName>
    </submittedName>
</protein>